<dbReference type="InParanoid" id="H3BB12"/>
<dbReference type="FunCoup" id="H3BB12">
    <property type="interactions" value="3697"/>
</dbReference>
<keyword evidence="1" id="KW-0479">Metal-binding</keyword>
<evidence type="ECO:0000313" key="7">
    <source>
        <dbReference type="Ensembl" id="ENSLACP00000019083.2"/>
    </source>
</evidence>
<dbReference type="STRING" id="7897.ENSLACP00000019083"/>
<feature type="compositionally biased region" description="Acidic residues" evidence="5">
    <location>
        <begin position="28"/>
        <end position="44"/>
    </location>
</feature>
<feature type="compositionally biased region" description="Polar residues" evidence="5">
    <location>
        <begin position="520"/>
        <end position="540"/>
    </location>
</feature>
<dbReference type="InterPro" id="IPR000222">
    <property type="entry name" value="PP2C_BS"/>
</dbReference>
<keyword evidence="3 4" id="KW-0904">Protein phosphatase</keyword>
<feature type="compositionally biased region" description="Gly residues" evidence="5">
    <location>
        <begin position="103"/>
        <end position="113"/>
    </location>
</feature>
<dbReference type="EMBL" id="AFYH01004275">
    <property type="status" value="NOT_ANNOTATED_CDS"/>
    <property type="molecule type" value="Genomic_DNA"/>
</dbReference>
<name>H3BB12_LATCH</name>
<feature type="domain" description="PPM-type phosphatase" evidence="6">
    <location>
        <begin position="112"/>
        <end position="403"/>
    </location>
</feature>
<dbReference type="GO" id="GO:0046872">
    <property type="term" value="F:metal ion binding"/>
    <property type="evidence" value="ECO:0007669"/>
    <property type="project" value="UniProtKB-KW"/>
</dbReference>
<dbReference type="GeneTree" id="ENSGT00940000155672"/>
<dbReference type="InterPro" id="IPR036457">
    <property type="entry name" value="PPM-type-like_dom_sf"/>
</dbReference>
<evidence type="ECO:0000256" key="1">
    <source>
        <dbReference type="ARBA" id="ARBA00022723"/>
    </source>
</evidence>
<reference evidence="7" key="2">
    <citation type="submission" date="2025-08" db="UniProtKB">
        <authorList>
            <consortium name="Ensembl"/>
        </authorList>
    </citation>
    <scope>IDENTIFICATION</scope>
</reference>
<dbReference type="CDD" id="cd00143">
    <property type="entry name" value="PP2Cc"/>
    <property type="match status" value="1"/>
</dbReference>
<dbReference type="OrthoDB" id="10025511at2759"/>
<dbReference type="CTD" id="394065"/>
<dbReference type="InterPro" id="IPR015655">
    <property type="entry name" value="PP2C"/>
</dbReference>
<dbReference type="AlphaFoldDB" id="H3BB12"/>
<dbReference type="InterPro" id="IPR001932">
    <property type="entry name" value="PPM-type_phosphatase-like_dom"/>
</dbReference>
<feature type="compositionally biased region" description="Low complexity" evidence="5">
    <location>
        <begin position="590"/>
        <end position="600"/>
    </location>
</feature>
<evidence type="ECO:0000313" key="8">
    <source>
        <dbReference type="Proteomes" id="UP000008672"/>
    </source>
</evidence>
<dbReference type="KEGG" id="lcm:102359801"/>
<reference evidence="7" key="3">
    <citation type="submission" date="2025-09" db="UniProtKB">
        <authorList>
            <consortium name="Ensembl"/>
        </authorList>
    </citation>
    <scope>IDENTIFICATION</scope>
</reference>
<dbReference type="Bgee" id="ENSLACG00000016794">
    <property type="expression patterns" value="Expressed in chordate pharynx and 6 other cell types or tissues"/>
</dbReference>
<feature type="region of interest" description="Disordered" evidence="5">
    <location>
        <begin position="513"/>
        <end position="544"/>
    </location>
</feature>
<evidence type="ECO:0000256" key="3">
    <source>
        <dbReference type="ARBA" id="ARBA00022912"/>
    </source>
</evidence>
<dbReference type="EMBL" id="AFYH01004272">
    <property type="status" value="NOT_ANNOTATED_CDS"/>
    <property type="molecule type" value="Genomic_DNA"/>
</dbReference>
<dbReference type="OMA" id="NTIMDQK"/>
<accession>H3BB12</accession>
<dbReference type="Pfam" id="PF00481">
    <property type="entry name" value="PP2C"/>
    <property type="match status" value="1"/>
</dbReference>
<dbReference type="eggNOG" id="KOG0698">
    <property type="taxonomic scope" value="Eukaryota"/>
</dbReference>
<dbReference type="EMBL" id="AFYH01004273">
    <property type="status" value="NOT_ANNOTATED_CDS"/>
    <property type="molecule type" value="Genomic_DNA"/>
</dbReference>
<dbReference type="PROSITE" id="PS01032">
    <property type="entry name" value="PPM_1"/>
    <property type="match status" value="1"/>
</dbReference>
<dbReference type="SUPFAM" id="SSF81606">
    <property type="entry name" value="PP2C-like"/>
    <property type="match status" value="1"/>
</dbReference>
<evidence type="ECO:0000256" key="4">
    <source>
        <dbReference type="RuleBase" id="RU003465"/>
    </source>
</evidence>
<dbReference type="SMART" id="SM00332">
    <property type="entry name" value="PP2Cc"/>
    <property type="match status" value="1"/>
</dbReference>
<feature type="compositionally biased region" description="Basic residues" evidence="5">
    <location>
        <begin position="611"/>
        <end position="624"/>
    </location>
</feature>
<dbReference type="PANTHER" id="PTHR47992">
    <property type="entry name" value="PROTEIN PHOSPHATASE"/>
    <property type="match status" value="1"/>
</dbReference>
<evidence type="ECO:0000259" key="6">
    <source>
        <dbReference type="PROSITE" id="PS51746"/>
    </source>
</evidence>
<dbReference type="EMBL" id="AFYH01004274">
    <property type="status" value="NOT_ANNOTATED_CDS"/>
    <property type="molecule type" value="Genomic_DNA"/>
</dbReference>
<reference evidence="8" key="1">
    <citation type="submission" date="2011-08" db="EMBL/GenBank/DDBJ databases">
        <title>The draft genome of Latimeria chalumnae.</title>
        <authorList>
            <person name="Di Palma F."/>
            <person name="Alfoldi J."/>
            <person name="Johnson J."/>
            <person name="Berlin A."/>
            <person name="Gnerre S."/>
            <person name="Jaffe D."/>
            <person name="MacCallum I."/>
            <person name="Young S."/>
            <person name="Walker B.J."/>
            <person name="Lander E."/>
            <person name="Lindblad-Toh K."/>
        </authorList>
    </citation>
    <scope>NUCLEOTIDE SEQUENCE [LARGE SCALE GENOMIC DNA]</scope>
    <source>
        <strain evidence="8">Wild caught</strain>
    </source>
</reference>
<feature type="compositionally biased region" description="Polar residues" evidence="5">
    <location>
        <begin position="559"/>
        <end position="577"/>
    </location>
</feature>
<dbReference type="PROSITE" id="PS51746">
    <property type="entry name" value="PPM_2"/>
    <property type="match status" value="1"/>
</dbReference>
<gene>
    <name evidence="7" type="primary">PPM1D</name>
</gene>
<evidence type="ECO:0000256" key="5">
    <source>
        <dbReference type="SAM" id="MobiDB-lite"/>
    </source>
</evidence>
<dbReference type="GeneID" id="102359801"/>
<dbReference type="GO" id="GO:0004722">
    <property type="term" value="F:protein serine/threonine phosphatase activity"/>
    <property type="evidence" value="ECO:0007669"/>
    <property type="project" value="InterPro"/>
</dbReference>
<comment type="similarity">
    <text evidence="4">Belongs to the PP2C family.</text>
</comment>
<keyword evidence="2 4" id="KW-0378">Hydrolase</keyword>
<proteinExistence type="inferred from homology"/>
<protein>
    <submittedName>
        <fullName evidence="7">Protein phosphatase, Mg2+/Mn2+ dependent 1D</fullName>
    </submittedName>
</protein>
<evidence type="ECO:0000256" key="2">
    <source>
        <dbReference type="ARBA" id="ARBA00022801"/>
    </source>
</evidence>
<feature type="region of interest" description="Disordered" evidence="5">
    <location>
        <begin position="19"/>
        <end position="118"/>
    </location>
</feature>
<dbReference type="Gene3D" id="3.60.40.10">
    <property type="entry name" value="PPM-type phosphatase domain"/>
    <property type="match status" value="1"/>
</dbReference>
<feature type="region of interest" description="Disordered" evidence="5">
    <location>
        <begin position="442"/>
        <end position="494"/>
    </location>
</feature>
<feature type="compositionally biased region" description="Basic and acidic residues" evidence="5">
    <location>
        <begin position="475"/>
        <end position="487"/>
    </location>
</feature>
<sequence length="636" mass="69241">MFSLRVSVFSDQGGRKYMEDVTQVVVEPEPEPEPGEEEEEEGGEDLPVAGGGKDGIRCHLKAADPGGAGGKDARSGVPTRLRSLTAAAAAEGAGPRRRDGRPGVSGSGEGASGGSAASKAPKRSMAFFAVYDGHGGREAAQFAKTSLWDLIKKQKGFLSGDPGEVCTAIRKGFVACHHAMWKELPEWPKTITGLPSTSGTTASVVIIRGDKMYVAHVGDSGVVVGVQDDPLDSFVKAVEVTQDHKPELPKEKERIEGLGGSVINKSGVNRVVWKRPRLTHNGPIRRSTVIDQIPFLAVARALGDLWSYDFYSGEFIVSPDPDTSVHTITPRKHKYIILGSDGLWNMIPSQDAISMCQDNEEQKYIMQGEHGQSCAKLLVNRALARWRQRMLRADNTSAIVICISPVLETQGSCGHEEELQLNLTNPQFCHLQEPHLPISRCSTPPLKPVEKDPWPHLSSKDVPSLIRRSAYSEKSPAKKPDSLRETAKSPLPSIIANARETDTCEENCKRAPKAKANDAKSGNLSCCLSPSNSANTSVDQKSFRTDSGRNAKVFEMEKTPTTVSSFKRTLEESNSGPASKKLRRSLARNSGTSSTSPSITPKRRNPDKLAMRRSLRGQKRIRNPLLHHHRKTICVC</sequence>
<dbReference type="Proteomes" id="UP000008672">
    <property type="component" value="Unassembled WGS sequence"/>
</dbReference>
<feature type="region of interest" description="Disordered" evidence="5">
    <location>
        <begin position="558"/>
        <end position="624"/>
    </location>
</feature>
<keyword evidence="8" id="KW-1185">Reference proteome</keyword>
<organism evidence="7 8">
    <name type="scientific">Latimeria chalumnae</name>
    <name type="common">Coelacanth</name>
    <dbReference type="NCBI Taxonomy" id="7897"/>
    <lineage>
        <taxon>Eukaryota</taxon>
        <taxon>Metazoa</taxon>
        <taxon>Chordata</taxon>
        <taxon>Craniata</taxon>
        <taxon>Vertebrata</taxon>
        <taxon>Euteleostomi</taxon>
        <taxon>Coelacanthiformes</taxon>
        <taxon>Coelacanthidae</taxon>
        <taxon>Latimeria</taxon>
    </lineage>
</organism>
<feature type="compositionally biased region" description="Low complexity" evidence="5">
    <location>
        <begin position="78"/>
        <end position="93"/>
    </location>
</feature>
<dbReference type="Ensembl" id="ENSLACT00000019216.2">
    <property type="protein sequence ID" value="ENSLACP00000019083.2"/>
    <property type="gene ID" value="ENSLACG00000016794.2"/>
</dbReference>